<evidence type="ECO:0000313" key="1">
    <source>
        <dbReference type="EMBL" id="KAE8339591.1"/>
    </source>
</evidence>
<reference evidence="1" key="1">
    <citation type="submission" date="2019-04" db="EMBL/GenBank/DDBJ databases">
        <title>Friends and foes A comparative genomics study of 23 Aspergillus species from section Flavi.</title>
        <authorList>
            <consortium name="DOE Joint Genome Institute"/>
            <person name="Kjaerbolling I."/>
            <person name="Vesth T."/>
            <person name="Frisvad J.C."/>
            <person name="Nybo J.L."/>
            <person name="Theobald S."/>
            <person name="Kildgaard S."/>
            <person name="Isbrandt T."/>
            <person name="Kuo A."/>
            <person name="Sato A."/>
            <person name="Lyhne E.K."/>
            <person name="Kogle M.E."/>
            <person name="Wiebenga A."/>
            <person name="Kun R.S."/>
            <person name="Lubbers R.J."/>
            <person name="Makela M.R."/>
            <person name="Barry K."/>
            <person name="Chovatia M."/>
            <person name="Clum A."/>
            <person name="Daum C."/>
            <person name="Haridas S."/>
            <person name="He G."/>
            <person name="LaButti K."/>
            <person name="Lipzen A."/>
            <person name="Mondo S."/>
            <person name="Riley R."/>
            <person name="Salamov A."/>
            <person name="Simmons B.A."/>
            <person name="Magnuson J.K."/>
            <person name="Henrissat B."/>
            <person name="Mortensen U.H."/>
            <person name="Larsen T.O."/>
            <person name="Devries R.P."/>
            <person name="Grigoriev I.V."/>
            <person name="Machida M."/>
            <person name="Baker S.E."/>
            <person name="Andersen M.R."/>
        </authorList>
    </citation>
    <scope>NUCLEOTIDE SEQUENCE</scope>
    <source>
        <strain evidence="1">CBS 117612</strain>
    </source>
</reference>
<dbReference type="EMBL" id="ML737155">
    <property type="protein sequence ID" value="KAE8339591.1"/>
    <property type="molecule type" value="Genomic_DNA"/>
</dbReference>
<dbReference type="AlphaFoldDB" id="A0A5N6Y2B2"/>
<name>A0A5N6Y2B2_9EURO</name>
<protein>
    <submittedName>
        <fullName evidence="1">Uncharacterized protein</fullName>
    </submittedName>
</protein>
<proteinExistence type="predicted"/>
<gene>
    <name evidence="1" type="ORF">BDV24DRAFT_72885</name>
</gene>
<sequence length="106" mass="12512">MYVSLYEPRSSGIHFFFFLFSLFKHPEEDHCVITTSSTSHPLRDTSYAPTLVLRETIDNRNILHGREQSLHFLKIFLLFASNFPFLFPIQLNHLPRQLLPNKIHTK</sequence>
<accession>A0A5N6Y2B2</accession>
<organism evidence="1">
    <name type="scientific">Aspergillus arachidicola</name>
    <dbReference type="NCBI Taxonomy" id="656916"/>
    <lineage>
        <taxon>Eukaryota</taxon>
        <taxon>Fungi</taxon>
        <taxon>Dikarya</taxon>
        <taxon>Ascomycota</taxon>
        <taxon>Pezizomycotina</taxon>
        <taxon>Eurotiomycetes</taxon>
        <taxon>Eurotiomycetidae</taxon>
        <taxon>Eurotiales</taxon>
        <taxon>Aspergillaceae</taxon>
        <taxon>Aspergillus</taxon>
        <taxon>Aspergillus subgen. Circumdati</taxon>
    </lineage>
</organism>
<dbReference type="Proteomes" id="UP000325558">
    <property type="component" value="Unassembled WGS sequence"/>
</dbReference>